<reference evidence="3" key="1">
    <citation type="submission" date="2017-11" db="EMBL/GenBank/DDBJ databases">
        <authorList>
            <person name="Lima N.C."/>
            <person name="Parody-Merino A.M."/>
            <person name="Battley P.F."/>
            <person name="Fidler A.E."/>
            <person name="Prosdocimi F."/>
        </authorList>
    </citation>
    <scope>NUCLEOTIDE SEQUENCE [LARGE SCALE GENOMIC DNA]</scope>
</reference>
<feature type="compositionally biased region" description="Polar residues" evidence="1">
    <location>
        <begin position="35"/>
        <end position="44"/>
    </location>
</feature>
<feature type="compositionally biased region" description="Basic and acidic residues" evidence="1">
    <location>
        <begin position="1"/>
        <end position="14"/>
    </location>
</feature>
<keyword evidence="3" id="KW-1185">Reference proteome</keyword>
<organism evidence="2 3">
    <name type="scientific">Limosa lapponica baueri</name>
    <dbReference type="NCBI Taxonomy" id="1758121"/>
    <lineage>
        <taxon>Eukaryota</taxon>
        <taxon>Metazoa</taxon>
        <taxon>Chordata</taxon>
        <taxon>Craniata</taxon>
        <taxon>Vertebrata</taxon>
        <taxon>Euteleostomi</taxon>
        <taxon>Archelosauria</taxon>
        <taxon>Archosauria</taxon>
        <taxon>Dinosauria</taxon>
        <taxon>Saurischia</taxon>
        <taxon>Theropoda</taxon>
        <taxon>Coelurosauria</taxon>
        <taxon>Aves</taxon>
        <taxon>Neognathae</taxon>
        <taxon>Neoaves</taxon>
        <taxon>Charadriiformes</taxon>
        <taxon>Scolopacidae</taxon>
        <taxon>Limosa</taxon>
    </lineage>
</organism>
<evidence type="ECO:0000313" key="2">
    <source>
        <dbReference type="EMBL" id="PKU30445.1"/>
    </source>
</evidence>
<evidence type="ECO:0000313" key="3">
    <source>
        <dbReference type="Proteomes" id="UP000233556"/>
    </source>
</evidence>
<feature type="region of interest" description="Disordered" evidence="1">
    <location>
        <begin position="1"/>
        <end position="55"/>
    </location>
</feature>
<reference evidence="3" key="2">
    <citation type="submission" date="2017-12" db="EMBL/GenBank/DDBJ databases">
        <title>Genome sequence of the Bar-tailed Godwit (Limosa lapponica baueri).</title>
        <authorList>
            <person name="Lima N.C.B."/>
            <person name="Parody-Merino A.M."/>
            <person name="Battley P.F."/>
            <person name="Fidler A.E."/>
            <person name="Prosdocimi F."/>
        </authorList>
    </citation>
    <scope>NUCLEOTIDE SEQUENCE [LARGE SCALE GENOMIC DNA]</scope>
</reference>
<dbReference type="EMBL" id="KZ514673">
    <property type="protein sequence ID" value="PKU30445.1"/>
    <property type="molecule type" value="Genomic_DNA"/>
</dbReference>
<gene>
    <name evidence="2" type="ORF">llap_19250</name>
</gene>
<protein>
    <submittedName>
        <fullName evidence="2">Uncharacterized protein</fullName>
    </submittedName>
</protein>
<accession>A0A2I0T9J3</accession>
<evidence type="ECO:0000256" key="1">
    <source>
        <dbReference type="SAM" id="MobiDB-lite"/>
    </source>
</evidence>
<sequence length="83" mass="8883">MFRSRSGRDPDKHFSPRLGTLKIQGEEQKIGHSAGSESLLSSGMKTRGQGDDHALQGKKEVALQGASLRAKGSTGHRAKANLQ</sequence>
<name>A0A2I0T9J3_LIMLA</name>
<dbReference type="Proteomes" id="UP000233556">
    <property type="component" value="Unassembled WGS sequence"/>
</dbReference>
<proteinExistence type="predicted"/>
<dbReference type="AlphaFoldDB" id="A0A2I0T9J3"/>